<evidence type="ECO:0000256" key="6">
    <source>
        <dbReference type="ARBA" id="ARBA00023316"/>
    </source>
</evidence>
<name>A0ABY4C8D2_9BACT</name>
<comment type="similarity">
    <text evidence="2">Belongs to the YkuD family.</text>
</comment>
<sequence>MKKFFLLSLLLVSTLGANAEELSSQPQLDDLISPDEIAEELGFPRTEMGVDVLSYDDFYKSEAADFISEYPLVVIINKSNRGPTAQTLVMYENGFQTSVWQVSTGRERWELAKSGRRYFSATPVGYFYPYQLVRNHYSHTWKANMEFSVFFNGGVAVHATTPDHYKELGTRASGGCVRLLKENAEYFYRQIEAHGKGLMPVIKRDGTVSKDRWGNPVRAIKWKTLIVVINE</sequence>
<evidence type="ECO:0000256" key="7">
    <source>
        <dbReference type="PROSITE-ProRule" id="PRU01373"/>
    </source>
</evidence>
<dbReference type="InterPro" id="IPR038063">
    <property type="entry name" value="Transpep_catalytic_dom"/>
</dbReference>
<dbReference type="SUPFAM" id="SSF141523">
    <property type="entry name" value="L,D-transpeptidase catalytic domain-like"/>
    <property type="match status" value="1"/>
</dbReference>
<organism evidence="10 11">
    <name type="scientific">Bdellovibrio reynosensis</name>
    <dbReference type="NCBI Taxonomy" id="2835041"/>
    <lineage>
        <taxon>Bacteria</taxon>
        <taxon>Pseudomonadati</taxon>
        <taxon>Bdellovibrionota</taxon>
        <taxon>Bdellovibrionia</taxon>
        <taxon>Bdellovibrionales</taxon>
        <taxon>Pseudobdellovibrionaceae</taxon>
        <taxon>Bdellovibrio</taxon>
    </lineage>
</organism>
<dbReference type="Pfam" id="PF03734">
    <property type="entry name" value="YkuD"/>
    <property type="match status" value="1"/>
</dbReference>
<feature type="signal peptide" evidence="8">
    <location>
        <begin position="1"/>
        <end position="19"/>
    </location>
</feature>
<keyword evidence="6 7" id="KW-0961">Cell wall biogenesis/degradation</keyword>
<dbReference type="PROSITE" id="PS52029">
    <property type="entry name" value="LD_TPASE"/>
    <property type="match status" value="1"/>
</dbReference>
<dbReference type="Gene3D" id="2.40.440.10">
    <property type="entry name" value="L,D-transpeptidase catalytic domain-like"/>
    <property type="match status" value="1"/>
</dbReference>
<comment type="pathway">
    <text evidence="1 7">Cell wall biogenesis; peptidoglycan biosynthesis.</text>
</comment>
<feature type="active site" description="Proton donor/acceptor" evidence="7">
    <location>
        <position position="158"/>
    </location>
</feature>
<keyword evidence="3" id="KW-0808">Transferase</keyword>
<proteinExistence type="inferred from homology"/>
<evidence type="ECO:0000259" key="9">
    <source>
        <dbReference type="PROSITE" id="PS52029"/>
    </source>
</evidence>
<dbReference type="CDD" id="cd16913">
    <property type="entry name" value="YkuD_like"/>
    <property type="match status" value="1"/>
</dbReference>
<dbReference type="PANTHER" id="PTHR30582:SF2">
    <property type="entry name" value="L,D-TRANSPEPTIDASE YCIB-RELATED"/>
    <property type="match status" value="1"/>
</dbReference>
<protein>
    <submittedName>
        <fullName evidence="10">L,D-transpeptidase</fullName>
    </submittedName>
</protein>
<feature type="chain" id="PRO_5046918555" evidence="8">
    <location>
        <begin position="20"/>
        <end position="231"/>
    </location>
</feature>
<evidence type="ECO:0000256" key="2">
    <source>
        <dbReference type="ARBA" id="ARBA00005992"/>
    </source>
</evidence>
<evidence type="ECO:0000256" key="8">
    <source>
        <dbReference type="SAM" id="SignalP"/>
    </source>
</evidence>
<dbReference type="InterPro" id="IPR050979">
    <property type="entry name" value="LD-transpeptidase"/>
</dbReference>
<accession>A0ABY4C8D2</accession>
<keyword evidence="8" id="KW-0732">Signal</keyword>
<keyword evidence="5 7" id="KW-0573">Peptidoglycan synthesis</keyword>
<gene>
    <name evidence="10" type="ORF">MNR06_15895</name>
</gene>
<dbReference type="RefSeq" id="WP_243537535.1">
    <property type="nucleotide sequence ID" value="NZ_CP093442.1"/>
</dbReference>
<keyword evidence="11" id="KW-1185">Reference proteome</keyword>
<keyword evidence="4 7" id="KW-0133">Cell shape</keyword>
<evidence type="ECO:0000313" key="11">
    <source>
        <dbReference type="Proteomes" id="UP000830116"/>
    </source>
</evidence>
<evidence type="ECO:0000256" key="5">
    <source>
        <dbReference type="ARBA" id="ARBA00022984"/>
    </source>
</evidence>
<feature type="domain" description="L,D-TPase catalytic" evidence="9">
    <location>
        <begin position="77"/>
        <end position="201"/>
    </location>
</feature>
<dbReference type="PANTHER" id="PTHR30582">
    <property type="entry name" value="L,D-TRANSPEPTIDASE"/>
    <property type="match status" value="1"/>
</dbReference>
<evidence type="ECO:0000256" key="4">
    <source>
        <dbReference type="ARBA" id="ARBA00022960"/>
    </source>
</evidence>
<evidence type="ECO:0000256" key="1">
    <source>
        <dbReference type="ARBA" id="ARBA00004752"/>
    </source>
</evidence>
<reference evidence="10" key="1">
    <citation type="submission" date="2022-03" db="EMBL/GenBank/DDBJ databases">
        <title>Genome Identification and Characterization of new species Bdellovibrio reynosense LBG001 sp. nov. from a Mexico soil sample.</title>
        <authorList>
            <person name="Camilli A."/>
            <person name="Ajao Y."/>
            <person name="Guo X."/>
        </authorList>
    </citation>
    <scope>NUCLEOTIDE SEQUENCE</scope>
    <source>
        <strain evidence="10">LBG001</strain>
    </source>
</reference>
<evidence type="ECO:0000313" key="10">
    <source>
        <dbReference type="EMBL" id="UOF01182.1"/>
    </source>
</evidence>
<dbReference type="Proteomes" id="UP000830116">
    <property type="component" value="Chromosome"/>
</dbReference>
<evidence type="ECO:0000256" key="3">
    <source>
        <dbReference type="ARBA" id="ARBA00022679"/>
    </source>
</evidence>
<dbReference type="EMBL" id="CP093442">
    <property type="protein sequence ID" value="UOF01182.1"/>
    <property type="molecule type" value="Genomic_DNA"/>
</dbReference>
<dbReference type="InterPro" id="IPR005490">
    <property type="entry name" value="LD_TPept_cat_dom"/>
</dbReference>
<feature type="active site" description="Nucleophile" evidence="7">
    <location>
        <position position="176"/>
    </location>
</feature>